<feature type="domain" description="Lsr2 DNA-binding" evidence="2">
    <location>
        <begin position="25"/>
        <end position="59"/>
    </location>
</feature>
<evidence type="ECO:0000313" key="3">
    <source>
        <dbReference type="EMBL" id="SDE08066.1"/>
    </source>
</evidence>
<evidence type="ECO:0000256" key="1">
    <source>
        <dbReference type="ARBA" id="ARBA00023125"/>
    </source>
</evidence>
<organism evidence="3 4">
    <name type="scientific">Nocardioides lianchengensis</name>
    <dbReference type="NCBI Taxonomy" id="1045774"/>
    <lineage>
        <taxon>Bacteria</taxon>
        <taxon>Bacillati</taxon>
        <taxon>Actinomycetota</taxon>
        <taxon>Actinomycetes</taxon>
        <taxon>Propionibacteriales</taxon>
        <taxon>Nocardioidaceae</taxon>
        <taxon>Nocardioides</taxon>
    </lineage>
</organism>
<name>A0A1G7A2D4_9ACTN</name>
<dbReference type="Gene3D" id="4.10.320.10">
    <property type="entry name" value="E3-binding domain"/>
    <property type="match status" value="1"/>
</dbReference>
<dbReference type="InterPro" id="IPR055370">
    <property type="entry name" value="Lsr2_DNA-bd"/>
</dbReference>
<keyword evidence="4" id="KW-1185">Reference proteome</keyword>
<sequence length="73" mass="8009">MNPDRTIGARPHPESGPTPYQRLSRRHDAATVRTWARSRGMELAPTGGLPRYVYALYEAEIARDEATAVAGAT</sequence>
<evidence type="ECO:0000313" key="4">
    <source>
        <dbReference type="Proteomes" id="UP000199034"/>
    </source>
</evidence>
<dbReference type="AlphaFoldDB" id="A0A1G7A2D4"/>
<dbReference type="Pfam" id="PF23359">
    <property type="entry name" value="Lsr2_DNA-bd"/>
    <property type="match status" value="1"/>
</dbReference>
<accession>A0A1G7A2D4</accession>
<dbReference type="STRING" id="1045774.SAMN05421872_114119"/>
<proteinExistence type="predicted"/>
<reference evidence="3 4" key="1">
    <citation type="submission" date="2016-10" db="EMBL/GenBank/DDBJ databases">
        <authorList>
            <person name="de Groot N.N."/>
        </authorList>
    </citation>
    <scope>NUCLEOTIDE SEQUENCE [LARGE SCALE GENOMIC DNA]</scope>
    <source>
        <strain evidence="3 4">CGMCC 4.6858</strain>
    </source>
</reference>
<keyword evidence="1" id="KW-0238">DNA-binding</keyword>
<dbReference type="GO" id="GO:0003677">
    <property type="term" value="F:DNA binding"/>
    <property type="evidence" value="ECO:0007669"/>
    <property type="project" value="UniProtKB-KW"/>
</dbReference>
<dbReference type="GO" id="GO:0016746">
    <property type="term" value="F:acyltransferase activity"/>
    <property type="evidence" value="ECO:0007669"/>
    <property type="project" value="InterPro"/>
</dbReference>
<protein>
    <submittedName>
        <fullName evidence="3">Lsr2 protein</fullName>
    </submittedName>
</protein>
<gene>
    <name evidence="3" type="ORF">SAMN05421872_114119</name>
</gene>
<dbReference type="InterPro" id="IPR036625">
    <property type="entry name" value="E3-bd_dom_sf"/>
</dbReference>
<dbReference type="Proteomes" id="UP000199034">
    <property type="component" value="Unassembled WGS sequence"/>
</dbReference>
<dbReference type="OrthoDB" id="4113332at2"/>
<evidence type="ECO:0000259" key="2">
    <source>
        <dbReference type="Pfam" id="PF23359"/>
    </source>
</evidence>
<dbReference type="RefSeq" id="WP_090860475.1">
    <property type="nucleotide sequence ID" value="NZ_FMZM01000014.1"/>
</dbReference>
<dbReference type="EMBL" id="FMZM01000014">
    <property type="protein sequence ID" value="SDE08066.1"/>
    <property type="molecule type" value="Genomic_DNA"/>
</dbReference>